<dbReference type="Proteomes" id="UP000311382">
    <property type="component" value="Unassembled WGS sequence"/>
</dbReference>
<accession>A0A5C5FMT2</accession>
<keyword evidence="3" id="KW-1185">Reference proteome</keyword>
<evidence type="ECO:0000313" key="2">
    <source>
        <dbReference type="EMBL" id="TNY18167.1"/>
    </source>
</evidence>
<dbReference type="EMBL" id="SOZI01000153">
    <property type="protein sequence ID" value="TNY18167.1"/>
    <property type="molecule type" value="Genomic_DNA"/>
</dbReference>
<organism evidence="2 3">
    <name type="scientific">Rhodotorula diobovata</name>
    <dbReference type="NCBI Taxonomy" id="5288"/>
    <lineage>
        <taxon>Eukaryota</taxon>
        <taxon>Fungi</taxon>
        <taxon>Dikarya</taxon>
        <taxon>Basidiomycota</taxon>
        <taxon>Pucciniomycotina</taxon>
        <taxon>Microbotryomycetes</taxon>
        <taxon>Sporidiobolales</taxon>
        <taxon>Sporidiobolaceae</taxon>
        <taxon>Rhodotorula</taxon>
    </lineage>
</organism>
<evidence type="ECO:0000259" key="1">
    <source>
        <dbReference type="PROSITE" id="PS50097"/>
    </source>
</evidence>
<protein>
    <recommendedName>
        <fullName evidence="1">BTB domain-containing protein</fullName>
    </recommendedName>
</protein>
<reference evidence="2 3" key="1">
    <citation type="submission" date="2019-03" db="EMBL/GenBank/DDBJ databases">
        <title>Rhodosporidium diobovatum UCD-FST 08-225 genome sequencing, assembly, and annotation.</title>
        <authorList>
            <person name="Fakankun I.U."/>
            <person name="Fristensky B."/>
            <person name="Levin D.B."/>
        </authorList>
    </citation>
    <scope>NUCLEOTIDE SEQUENCE [LARGE SCALE GENOMIC DNA]</scope>
    <source>
        <strain evidence="2 3">UCD-FST 08-225</strain>
    </source>
</reference>
<dbReference type="OrthoDB" id="2523671at2759"/>
<name>A0A5C5FMT2_9BASI</name>
<dbReference type="PROSITE" id="PS50097">
    <property type="entry name" value="BTB"/>
    <property type="match status" value="1"/>
</dbReference>
<comment type="caution">
    <text evidence="2">The sequence shown here is derived from an EMBL/GenBank/DDBJ whole genome shotgun (WGS) entry which is preliminary data.</text>
</comment>
<proteinExistence type="predicted"/>
<feature type="domain" description="BTB" evidence="1">
    <location>
        <begin position="164"/>
        <end position="217"/>
    </location>
</feature>
<sequence>MPDCQGRVTLQPATNPTGEAFRIADLACEFRLVHEPANGLNGPRLRLEWIEDRPDCAVKIVHGSIAVFFAHSSGAPLEPVDWRNLSPDSFFPPMSSGALYLKAAPYSYASSIADGNTHHVYSVGVGYQTPDDGLFSWERRAASSEERVAAVAHCTTLVHQQSPHDVCLDFVQLGRQLWTTEASLVAASPYFEDLLSSAYSEGLLAVRELSIEPVEEVSYEFDESDAETDAADLVKRNGKVAVKPLAPFKRIPVTETSYTTWLAVLVWTQTRHIAFAPLVSSFRAANEDISVARSGRADSFKSLVDAQDPRLPAPASPKSVYRLADLLSLDELKALALANLISQLTPLNAAYELYSDIGTCYPPVRDAVLTFVVDNWREVKAAPATQAMEERGVAGELPLGTAGTSMMLLRRLAERLGG</sequence>
<dbReference type="InterPro" id="IPR000210">
    <property type="entry name" value="BTB/POZ_dom"/>
</dbReference>
<gene>
    <name evidence="2" type="ORF">DMC30DRAFT_72346</name>
</gene>
<dbReference type="InterPro" id="IPR011333">
    <property type="entry name" value="SKP1/BTB/POZ_sf"/>
</dbReference>
<dbReference type="AlphaFoldDB" id="A0A5C5FMT2"/>
<dbReference type="STRING" id="5288.A0A5C5FMT2"/>
<dbReference type="Gene3D" id="3.30.710.10">
    <property type="entry name" value="Potassium Channel Kv1.1, Chain A"/>
    <property type="match status" value="1"/>
</dbReference>
<evidence type="ECO:0000313" key="3">
    <source>
        <dbReference type="Proteomes" id="UP000311382"/>
    </source>
</evidence>